<dbReference type="Proteomes" id="UP001218170">
    <property type="component" value="Unassembled WGS sequence"/>
</dbReference>
<dbReference type="EMBL" id="JAQZCI010000001">
    <property type="protein sequence ID" value="MDD7961380.1"/>
    <property type="molecule type" value="Genomic_DNA"/>
</dbReference>
<dbReference type="RefSeq" id="WP_274263885.1">
    <property type="nucleotide sequence ID" value="NZ_JAQZCI010000001.1"/>
</dbReference>
<sequence>MSPFRPAPIATVIGSGLRSVFGAMLLVRRPRPIHPRGRMLAGTVRWVGEPRRTGIDWIDTPPPSGEAPVTARVSRSVGLPEALPDIFGLALRVQTDGSADGPGQAGSPAQGTADIEFASTGRAFPLRFALLPVRRAERARYGILLPYRGRRGPVLLSAKTLDGSPTDAAWRLVLAAATPLGRWQPFALIRLQPLSEQTPQPRFDAGTRVLPGARMYPWVRAVRQPSYDLVQRESAVASTTTPPPSS</sequence>
<proteinExistence type="predicted"/>
<organism evidence="1 2">
    <name type="scientific">Microbacterium thalli</name>
    <dbReference type="NCBI Taxonomy" id="3027921"/>
    <lineage>
        <taxon>Bacteria</taxon>
        <taxon>Bacillati</taxon>
        <taxon>Actinomycetota</taxon>
        <taxon>Actinomycetes</taxon>
        <taxon>Micrococcales</taxon>
        <taxon>Microbacteriaceae</taxon>
        <taxon>Microbacterium</taxon>
    </lineage>
</organism>
<evidence type="ECO:0000313" key="1">
    <source>
        <dbReference type="EMBL" id="MDD7961380.1"/>
    </source>
</evidence>
<evidence type="ECO:0000313" key="2">
    <source>
        <dbReference type="Proteomes" id="UP001218170"/>
    </source>
</evidence>
<protein>
    <recommendedName>
        <fullName evidence="3">Phosphodiesterase</fullName>
    </recommendedName>
</protein>
<gene>
    <name evidence="1" type="ORF">PUW80_03335</name>
</gene>
<evidence type="ECO:0008006" key="3">
    <source>
        <dbReference type="Google" id="ProtNLM"/>
    </source>
</evidence>
<name>A0ABT5SEZ2_9MICO</name>
<comment type="caution">
    <text evidence="1">The sequence shown here is derived from an EMBL/GenBank/DDBJ whole genome shotgun (WGS) entry which is preliminary data.</text>
</comment>
<keyword evidence="2" id="KW-1185">Reference proteome</keyword>
<accession>A0ABT5SEZ2</accession>
<reference evidence="1 2" key="1">
    <citation type="submission" date="2023-02" db="EMBL/GenBank/DDBJ databases">
        <title>Study of novel species of the Microbacterium genus.</title>
        <authorList>
            <person name="Arroyo-Herrera I."/>
            <person name="Roman-Ponce B."/>
            <person name="Vasquez-Murrieta M.S."/>
        </authorList>
    </citation>
    <scope>NUCLEOTIDE SEQUENCE [LARGE SCALE GENOMIC DNA]</scope>
    <source>
        <strain evidence="1 2">NE1TT3</strain>
    </source>
</reference>